<feature type="transmembrane region" description="Helical" evidence="2">
    <location>
        <begin position="382"/>
        <end position="403"/>
    </location>
</feature>
<sequence length="456" mass="50282">MSEDETTSAAARSDNTIRQSSPEPTLHDDSGMSSPVRQGINAPEWRVKRVVAVKVLMGVMVAILIVFLADLSYLFGASFKVNDRVSALNILVVDYDGGPIGESVSTAYQGLQSRKFPSLDFQPSSDYPDPEDVRHSVCKADYWGAVFIHKGASDRLAAAIEGGSAAQNYDPTDSVTFIYNSARYPTTASGYLVSNFQSLLGAMRGGYYRTKEGQAAFGNVNSSDPAAIQAYLNPIQGNPDVIRPTNQAARNLYNTINIVMAILGQFFYVLAMNGIFDNFGIHKGMRITHVWLMRFITGKIFSMLFAVVVTGYIWAFREDWGVNGGHWALSWLTFWLFMDTNFQVLESTINSFVPMALTPFFLLTWFMVNVSACIFPFELMAGFYRIGYAFPAHSLWIVLIDVWSGCGNYLHIGLPVLFAWWVVGHVTAVFSIRKRCLAAAAAAAPQAAAVSEGKEE</sequence>
<gene>
    <name evidence="4" type="ORF">CDV36_012222</name>
</gene>
<dbReference type="Pfam" id="PF12051">
    <property type="entry name" value="DUF3533"/>
    <property type="match status" value="1"/>
</dbReference>
<keyword evidence="2" id="KW-1133">Transmembrane helix</keyword>
<proteinExistence type="predicted"/>
<feature type="transmembrane region" description="Helical" evidence="2">
    <location>
        <begin position="409"/>
        <end position="430"/>
    </location>
</feature>
<evidence type="ECO:0000259" key="3">
    <source>
        <dbReference type="Pfam" id="PF12051"/>
    </source>
</evidence>
<dbReference type="AlphaFoldDB" id="A0A3M2RS83"/>
<dbReference type="InterPro" id="IPR053001">
    <property type="entry name" value="MNNG_permease-like"/>
</dbReference>
<evidence type="ECO:0000256" key="1">
    <source>
        <dbReference type="SAM" id="MobiDB-lite"/>
    </source>
</evidence>
<feature type="compositionally biased region" description="Polar residues" evidence="1">
    <location>
        <begin position="7"/>
        <end position="23"/>
    </location>
</feature>
<feature type="transmembrane region" description="Helical" evidence="2">
    <location>
        <begin position="291"/>
        <end position="315"/>
    </location>
</feature>
<dbReference type="PANTHER" id="PTHR34814:SF2">
    <property type="entry name" value="DUF3533 DOMAIN-CONTAINING PROTEIN"/>
    <property type="match status" value="1"/>
</dbReference>
<dbReference type="STRING" id="2010991.A0A3M2RS83"/>
<dbReference type="GO" id="GO:0016020">
    <property type="term" value="C:membrane"/>
    <property type="evidence" value="ECO:0007669"/>
    <property type="project" value="TreeGrafter"/>
</dbReference>
<dbReference type="EMBL" id="NKUJ01000301">
    <property type="protein sequence ID" value="RMJ08163.1"/>
    <property type="molecule type" value="Genomic_DNA"/>
</dbReference>
<keyword evidence="2" id="KW-0812">Transmembrane</keyword>
<feature type="region of interest" description="Disordered" evidence="1">
    <location>
        <begin position="1"/>
        <end position="38"/>
    </location>
</feature>
<dbReference type="InterPro" id="IPR022703">
    <property type="entry name" value="DUF3533"/>
</dbReference>
<feature type="domain" description="DUF3533" evidence="3">
    <location>
        <begin position="60"/>
        <end position="425"/>
    </location>
</feature>
<name>A0A3M2RS83_9HYPO</name>
<evidence type="ECO:0000313" key="5">
    <source>
        <dbReference type="Proteomes" id="UP000277212"/>
    </source>
</evidence>
<feature type="transmembrane region" description="Helical" evidence="2">
    <location>
        <begin position="55"/>
        <end position="75"/>
    </location>
</feature>
<accession>A0A3M2RS83</accession>
<keyword evidence="2" id="KW-0472">Membrane</keyword>
<feature type="transmembrane region" description="Helical" evidence="2">
    <location>
        <begin position="252"/>
        <end position="271"/>
    </location>
</feature>
<protein>
    <recommendedName>
        <fullName evidence="3">DUF3533 domain-containing protein</fullName>
    </recommendedName>
</protein>
<keyword evidence="5" id="KW-1185">Reference proteome</keyword>
<organism evidence="4 5">
    <name type="scientific">Fusarium kuroshium</name>
    <dbReference type="NCBI Taxonomy" id="2010991"/>
    <lineage>
        <taxon>Eukaryota</taxon>
        <taxon>Fungi</taxon>
        <taxon>Dikarya</taxon>
        <taxon>Ascomycota</taxon>
        <taxon>Pezizomycotina</taxon>
        <taxon>Sordariomycetes</taxon>
        <taxon>Hypocreomycetidae</taxon>
        <taxon>Hypocreales</taxon>
        <taxon>Nectriaceae</taxon>
        <taxon>Fusarium</taxon>
        <taxon>Fusarium solani species complex</taxon>
    </lineage>
</organism>
<evidence type="ECO:0000256" key="2">
    <source>
        <dbReference type="SAM" id="Phobius"/>
    </source>
</evidence>
<comment type="caution">
    <text evidence="4">The sequence shown here is derived from an EMBL/GenBank/DDBJ whole genome shotgun (WGS) entry which is preliminary data.</text>
</comment>
<dbReference type="PANTHER" id="PTHR34814">
    <property type="entry name" value="NITROSOGUANIDINE RESISTANCE PROTEIN SNG1"/>
    <property type="match status" value="1"/>
</dbReference>
<feature type="transmembrane region" description="Helical" evidence="2">
    <location>
        <begin position="351"/>
        <end position="375"/>
    </location>
</feature>
<reference evidence="4 5" key="1">
    <citation type="submission" date="2017-06" db="EMBL/GenBank/DDBJ databases">
        <title>Comparative genomic analysis of Ambrosia Fusariam Clade fungi.</title>
        <authorList>
            <person name="Stajich J.E."/>
            <person name="Carrillo J."/>
            <person name="Kijimoto T."/>
            <person name="Eskalen A."/>
            <person name="O'Donnell K."/>
            <person name="Kasson M."/>
        </authorList>
    </citation>
    <scope>NUCLEOTIDE SEQUENCE [LARGE SCALE GENOMIC DNA]</scope>
    <source>
        <strain evidence="4">UCR3666</strain>
    </source>
</reference>
<dbReference type="Proteomes" id="UP000277212">
    <property type="component" value="Unassembled WGS sequence"/>
</dbReference>
<dbReference type="OrthoDB" id="2140105at2759"/>
<evidence type="ECO:0000313" key="4">
    <source>
        <dbReference type="EMBL" id="RMJ08163.1"/>
    </source>
</evidence>